<name>A0A1I7VHR3_LOALO</name>
<evidence type="ECO:0000313" key="1">
    <source>
        <dbReference type="Proteomes" id="UP000095285"/>
    </source>
</evidence>
<organism evidence="1 2">
    <name type="scientific">Loa loa</name>
    <name type="common">Eye worm</name>
    <name type="synonym">Filaria loa</name>
    <dbReference type="NCBI Taxonomy" id="7209"/>
    <lineage>
        <taxon>Eukaryota</taxon>
        <taxon>Metazoa</taxon>
        <taxon>Ecdysozoa</taxon>
        <taxon>Nematoda</taxon>
        <taxon>Chromadorea</taxon>
        <taxon>Rhabditida</taxon>
        <taxon>Spirurina</taxon>
        <taxon>Spiruromorpha</taxon>
        <taxon>Filarioidea</taxon>
        <taxon>Onchocercidae</taxon>
        <taxon>Loa</taxon>
    </lineage>
</organism>
<reference evidence="1" key="1">
    <citation type="submission" date="2012-04" db="EMBL/GenBank/DDBJ databases">
        <title>The Genome Sequence of Loa loa.</title>
        <authorList>
            <consortium name="The Broad Institute Genome Sequencing Platform"/>
            <consortium name="Broad Institute Genome Sequencing Center for Infectious Disease"/>
            <person name="Nutman T.B."/>
            <person name="Fink D.L."/>
            <person name="Russ C."/>
            <person name="Young S."/>
            <person name="Zeng Q."/>
            <person name="Gargeya S."/>
            <person name="Alvarado L."/>
            <person name="Berlin A."/>
            <person name="Chapman S.B."/>
            <person name="Chen Z."/>
            <person name="Freedman E."/>
            <person name="Gellesch M."/>
            <person name="Goldberg J."/>
            <person name="Griggs A."/>
            <person name="Gujja S."/>
            <person name="Heilman E.R."/>
            <person name="Heiman D."/>
            <person name="Howarth C."/>
            <person name="Mehta T."/>
            <person name="Neiman D."/>
            <person name="Pearson M."/>
            <person name="Roberts A."/>
            <person name="Saif S."/>
            <person name="Shea T."/>
            <person name="Shenoy N."/>
            <person name="Sisk P."/>
            <person name="Stolte C."/>
            <person name="Sykes S."/>
            <person name="White J."/>
            <person name="Yandava C."/>
            <person name="Haas B."/>
            <person name="Henn M.R."/>
            <person name="Nusbaum C."/>
            <person name="Birren B."/>
        </authorList>
    </citation>
    <scope>NUCLEOTIDE SEQUENCE [LARGE SCALE GENOMIC DNA]</scope>
</reference>
<sequence>MRQAWRLQKFKKDLYEMEQKMNYLVAHYVAEKYCACQNGEYSECDSGCHTDRSSSSNNSITKLFITKKDDTNELTITGQNFLTVNDNHQKSRMNSYQKAVKSLNELGKLLHDEHSCISKPSTSSTSARDTQSIINDSALSINQIFDDILMEDEKKSRIKLCQKESIDILSNVNHNLSNVKQTTSNLLSNDTNRINQYDKRSMRMTQSAVGTDTTSNFRNKFSKLQLKTNFECHDYDEKTSCKKIELKKYIEFDTSSFWNKK</sequence>
<accession>A0A1I7VHR3</accession>
<evidence type="ECO:0000313" key="2">
    <source>
        <dbReference type="WBParaSite" id="EN70_2668"/>
    </source>
</evidence>
<dbReference type="WBParaSite" id="EN70_2668">
    <property type="protein sequence ID" value="EN70_2668"/>
    <property type="gene ID" value="EN70_2668"/>
</dbReference>
<protein>
    <submittedName>
        <fullName evidence="2">Uncharacterized protein</fullName>
    </submittedName>
</protein>
<proteinExistence type="predicted"/>
<reference evidence="2" key="2">
    <citation type="submission" date="2016-11" db="UniProtKB">
        <authorList>
            <consortium name="WormBaseParasite"/>
        </authorList>
    </citation>
    <scope>IDENTIFICATION</scope>
</reference>
<keyword evidence="1" id="KW-1185">Reference proteome</keyword>
<dbReference type="Proteomes" id="UP000095285">
    <property type="component" value="Unassembled WGS sequence"/>
</dbReference>
<dbReference type="AlphaFoldDB" id="A0A1I7VHR3"/>